<accession>M7SQJ2</accession>
<dbReference type="InterPro" id="IPR029058">
    <property type="entry name" value="AB_hydrolase_fold"/>
</dbReference>
<dbReference type="OMA" id="GPLKCAF"/>
<comment type="similarity">
    <text evidence="1">Belongs to the peptidase S33 family.</text>
</comment>
<sequence>MNPAHAKSQSLYATMSTATRYGFVGRSQTGRLTARFLLGLSLGAALLFGSLVNAESWRALAALKELTLDHGRDNTTEFSWLDIKPSRKLQWHTCYDGAYECARLDVPLDWQDPTDDERVILAISKLKATTTDPADYKGAVFFNPGGPGGSGVWALQDRGAKLQTITGRNHDVISWDPRGIGASVPRVECWGGDAVSRRLWGIQDPGVIDAHPGVLNDAFARATAFSQMCEERVTRETPGLLEHVGTASHARDLLEIMEQMGLEKLRYWGFSYGTVLGGVFASMYPDKVERLVSDGNVDYREWHLGTHINFLRDTDTVMKAFYEYCHSAGPETCAFYAETPEAIRQRHAALLEDIRKHPIIIPSGESGPDMPQLVTWSDVKRMTSSTLYQPIYMFKNFANILQALEARDGAPYYDAVRAGAAPTCEAGTTPPDVPTLAEGTDDAFPAIMCADRGVSAGEETVEEFEEYTNQLMDISTAVGDVLALFRLACIGRTVKPKWKYDGMLTSLLDFVTTSMQCQIKLCSLS</sequence>
<reference evidence="5" key="1">
    <citation type="journal article" date="2013" name="Genome Announc.">
        <title>Draft genome sequence of the grapevine dieback fungus Eutypa lata UCR-EL1.</title>
        <authorList>
            <person name="Blanco-Ulate B."/>
            <person name="Rolshausen P.E."/>
            <person name="Cantu D."/>
        </authorList>
    </citation>
    <scope>NUCLEOTIDE SEQUENCE [LARGE SCALE GENOMIC DNA]</scope>
    <source>
        <strain evidence="5">UCR-EL1</strain>
    </source>
</reference>
<evidence type="ECO:0000256" key="2">
    <source>
        <dbReference type="ARBA" id="ARBA00022801"/>
    </source>
</evidence>
<dbReference type="Proteomes" id="UP000012174">
    <property type="component" value="Unassembled WGS sequence"/>
</dbReference>
<dbReference type="OrthoDB" id="425534at2759"/>
<dbReference type="PANTHER" id="PTHR43248">
    <property type="entry name" value="2-SUCCINYL-6-HYDROXY-2,4-CYCLOHEXADIENE-1-CARBOXYLATE SYNTHASE"/>
    <property type="match status" value="1"/>
</dbReference>
<proteinExistence type="inferred from homology"/>
<name>M7SQJ2_EUTLA</name>
<dbReference type="Gene3D" id="3.40.50.1820">
    <property type="entry name" value="alpha/beta hydrolase"/>
    <property type="match status" value="1"/>
</dbReference>
<dbReference type="InterPro" id="IPR000073">
    <property type="entry name" value="AB_hydrolase_1"/>
</dbReference>
<dbReference type="AlphaFoldDB" id="M7SQJ2"/>
<dbReference type="PANTHER" id="PTHR43248:SF25">
    <property type="entry name" value="AB HYDROLASE-1 DOMAIN-CONTAINING PROTEIN-RELATED"/>
    <property type="match status" value="1"/>
</dbReference>
<evidence type="ECO:0000256" key="1">
    <source>
        <dbReference type="ARBA" id="ARBA00010088"/>
    </source>
</evidence>
<dbReference type="InterPro" id="IPR051601">
    <property type="entry name" value="Serine_prot/Carboxylest_S33"/>
</dbReference>
<evidence type="ECO:0000259" key="3">
    <source>
        <dbReference type="Pfam" id="PF00561"/>
    </source>
</evidence>
<dbReference type="Pfam" id="PF00561">
    <property type="entry name" value="Abhydrolase_1"/>
    <property type="match status" value="1"/>
</dbReference>
<evidence type="ECO:0000313" key="4">
    <source>
        <dbReference type="EMBL" id="EMR68724.1"/>
    </source>
</evidence>
<keyword evidence="5" id="KW-1185">Reference proteome</keyword>
<evidence type="ECO:0000313" key="5">
    <source>
        <dbReference type="Proteomes" id="UP000012174"/>
    </source>
</evidence>
<dbReference type="KEGG" id="ela:UCREL1_4240"/>
<dbReference type="EMBL" id="KB706190">
    <property type="protein sequence ID" value="EMR68724.1"/>
    <property type="molecule type" value="Genomic_DNA"/>
</dbReference>
<dbReference type="HOGENOM" id="CLU_013364_5_2_1"/>
<organism evidence="4 5">
    <name type="scientific">Eutypa lata (strain UCR-EL1)</name>
    <name type="common">Grapevine dieback disease fungus</name>
    <name type="synonym">Eutypa armeniacae</name>
    <dbReference type="NCBI Taxonomy" id="1287681"/>
    <lineage>
        <taxon>Eukaryota</taxon>
        <taxon>Fungi</taxon>
        <taxon>Dikarya</taxon>
        <taxon>Ascomycota</taxon>
        <taxon>Pezizomycotina</taxon>
        <taxon>Sordariomycetes</taxon>
        <taxon>Xylariomycetidae</taxon>
        <taxon>Xylariales</taxon>
        <taxon>Diatrypaceae</taxon>
        <taxon>Eutypa</taxon>
    </lineage>
</organism>
<dbReference type="STRING" id="1287681.M7SQJ2"/>
<keyword evidence="2 4" id="KW-0378">Hydrolase</keyword>
<dbReference type="SUPFAM" id="SSF53474">
    <property type="entry name" value="alpha/beta-Hydrolases"/>
    <property type="match status" value="1"/>
</dbReference>
<dbReference type="eggNOG" id="ENOG502RY03">
    <property type="taxonomic scope" value="Eukaryota"/>
</dbReference>
<dbReference type="GO" id="GO:0016787">
    <property type="term" value="F:hydrolase activity"/>
    <property type="evidence" value="ECO:0007669"/>
    <property type="project" value="UniProtKB-KW"/>
</dbReference>
<gene>
    <name evidence="4" type="ORF">UCREL1_4240</name>
</gene>
<feature type="domain" description="AB hydrolase-1" evidence="3">
    <location>
        <begin position="139"/>
        <end position="305"/>
    </location>
</feature>
<protein>
    <submittedName>
        <fullName evidence="4">Putative alpha beta hydrolase fold family protein</fullName>
    </submittedName>
</protein>